<proteinExistence type="predicted"/>
<name>A0ACC3SVL3_LIPKO</name>
<reference evidence="2" key="1">
    <citation type="journal article" date="2024" name="Front. Bioeng. Biotechnol.">
        <title>Genome-scale model development and genomic sequencing of the oleaginous clade Lipomyces.</title>
        <authorList>
            <person name="Czajka J.J."/>
            <person name="Han Y."/>
            <person name="Kim J."/>
            <person name="Mondo S.J."/>
            <person name="Hofstad B.A."/>
            <person name="Robles A."/>
            <person name="Haridas S."/>
            <person name="Riley R."/>
            <person name="LaButti K."/>
            <person name="Pangilinan J."/>
            <person name="Andreopoulos W."/>
            <person name="Lipzen A."/>
            <person name="Yan J."/>
            <person name="Wang M."/>
            <person name="Ng V."/>
            <person name="Grigoriev I.V."/>
            <person name="Spatafora J.W."/>
            <person name="Magnuson J.K."/>
            <person name="Baker S.E."/>
            <person name="Pomraning K.R."/>
        </authorList>
    </citation>
    <scope>NUCLEOTIDE SEQUENCE [LARGE SCALE GENOMIC DNA]</scope>
    <source>
        <strain evidence="2">CBS 7786</strain>
    </source>
</reference>
<dbReference type="EMBL" id="MU971409">
    <property type="protein sequence ID" value="KAK9235622.1"/>
    <property type="molecule type" value="Genomic_DNA"/>
</dbReference>
<organism evidence="1 2">
    <name type="scientific">Lipomyces kononenkoae</name>
    <name type="common">Yeast</name>
    <dbReference type="NCBI Taxonomy" id="34357"/>
    <lineage>
        <taxon>Eukaryota</taxon>
        <taxon>Fungi</taxon>
        <taxon>Dikarya</taxon>
        <taxon>Ascomycota</taxon>
        <taxon>Saccharomycotina</taxon>
        <taxon>Lipomycetes</taxon>
        <taxon>Lipomycetales</taxon>
        <taxon>Lipomycetaceae</taxon>
        <taxon>Lipomyces</taxon>
    </lineage>
</organism>
<keyword evidence="2" id="KW-1185">Reference proteome</keyword>
<protein>
    <submittedName>
        <fullName evidence="1">Uncharacterized protein</fullName>
    </submittedName>
</protein>
<evidence type="ECO:0000313" key="1">
    <source>
        <dbReference type="EMBL" id="KAK9235622.1"/>
    </source>
</evidence>
<gene>
    <name evidence="1" type="ORF">V1525DRAFT_390288</name>
</gene>
<evidence type="ECO:0000313" key="2">
    <source>
        <dbReference type="Proteomes" id="UP001433508"/>
    </source>
</evidence>
<dbReference type="Proteomes" id="UP001433508">
    <property type="component" value="Unassembled WGS sequence"/>
</dbReference>
<sequence length="270" mass="30097">MSIQLRPPTSSASGELPIKLTPPSLTFLRGTWHVTHSTLPMWKSNRNVHITYTPLSSSGNQSDGDSRFAVRLDDMVTYNSLNSDNVKKIHGIDAPVSEWAYHWRGTGWLAIATSDWELLGYGIEKPDTGAVESTDPTVASPAVQDENQWIVTYFSKTVFTPAGIDIYSRSAKGLRNETVNEIIESLKEMEGPEMKMVGDIFEVKRDHCWLETLSQASRHTYAVIISRHLSHPSCIPTPLPMSISLLYLDGVTSKHKRELSSLPQEASDEL</sequence>
<comment type="caution">
    <text evidence="1">The sequence shown here is derived from an EMBL/GenBank/DDBJ whole genome shotgun (WGS) entry which is preliminary data.</text>
</comment>
<accession>A0ACC3SVL3</accession>